<name>A0A075WPU9_9BACT</name>
<dbReference type="PaxDb" id="289377-HL41_00160"/>
<accession>A0A075WPU9</accession>
<dbReference type="EMBL" id="CP008796">
    <property type="protein sequence ID" value="AIH03374.1"/>
    <property type="molecule type" value="Genomic_DNA"/>
</dbReference>
<evidence type="ECO:0000256" key="5">
    <source>
        <dbReference type="ARBA" id="ARBA00023136"/>
    </source>
</evidence>
<dbReference type="GO" id="GO:0043190">
    <property type="term" value="C:ATP-binding cassette (ABC) transporter complex"/>
    <property type="evidence" value="ECO:0007669"/>
    <property type="project" value="TreeGrafter"/>
</dbReference>
<evidence type="ECO:0000256" key="6">
    <source>
        <dbReference type="SAM" id="Phobius"/>
    </source>
</evidence>
<dbReference type="OrthoDB" id="9793914at2"/>
<keyword evidence="5 6" id="KW-0472">Membrane</keyword>
<evidence type="ECO:0000313" key="7">
    <source>
        <dbReference type="EMBL" id="AIH03374.1"/>
    </source>
</evidence>
<dbReference type="KEGG" id="tcm:HL41_00160"/>
<dbReference type="AlphaFoldDB" id="A0A075WPU9"/>
<feature type="transmembrane region" description="Helical" evidence="6">
    <location>
        <begin position="280"/>
        <end position="301"/>
    </location>
</feature>
<organism evidence="7 8">
    <name type="scientific">Thermodesulfobacterium commune DSM 2178</name>
    <dbReference type="NCBI Taxonomy" id="289377"/>
    <lineage>
        <taxon>Bacteria</taxon>
        <taxon>Pseudomonadati</taxon>
        <taxon>Thermodesulfobacteriota</taxon>
        <taxon>Thermodesulfobacteria</taxon>
        <taxon>Thermodesulfobacteriales</taxon>
        <taxon>Thermodesulfobacteriaceae</taxon>
        <taxon>Thermodesulfobacterium</taxon>
    </lineage>
</organism>
<feature type="transmembrane region" description="Helical" evidence="6">
    <location>
        <begin position="12"/>
        <end position="34"/>
    </location>
</feature>
<evidence type="ECO:0000256" key="4">
    <source>
        <dbReference type="ARBA" id="ARBA00022989"/>
    </source>
</evidence>
<evidence type="ECO:0000313" key="8">
    <source>
        <dbReference type="Proteomes" id="UP000028481"/>
    </source>
</evidence>
<dbReference type="eggNOG" id="COG0795">
    <property type="taxonomic scope" value="Bacteria"/>
</dbReference>
<keyword evidence="3 6" id="KW-0812">Transmembrane</keyword>
<dbReference type="HOGENOM" id="CLU_785107_0_0_0"/>
<keyword evidence="8" id="KW-1185">Reference proteome</keyword>
<dbReference type="PANTHER" id="PTHR33529">
    <property type="entry name" value="SLR0882 PROTEIN-RELATED"/>
    <property type="match status" value="1"/>
</dbReference>
<comment type="subcellular location">
    <subcellularLocation>
        <location evidence="1">Cell membrane</location>
        <topology evidence="1">Multi-pass membrane protein</topology>
    </subcellularLocation>
</comment>
<dbReference type="PANTHER" id="PTHR33529:SF6">
    <property type="entry name" value="YJGP_YJGQ FAMILY PERMEASE"/>
    <property type="match status" value="1"/>
</dbReference>
<evidence type="ECO:0000256" key="3">
    <source>
        <dbReference type="ARBA" id="ARBA00022692"/>
    </source>
</evidence>
<evidence type="ECO:0000256" key="1">
    <source>
        <dbReference type="ARBA" id="ARBA00004651"/>
    </source>
</evidence>
<protein>
    <recommendedName>
        <fullName evidence="9">Permease</fullName>
    </recommendedName>
</protein>
<keyword evidence="4 6" id="KW-1133">Transmembrane helix</keyword>
<evidence type="ECO:0000256" key="2">
    <source>
        <dbReference type="ARBA" id="ARBA00022475"/>
    </source>
</evidence>
<dbReference type="GO" id="GO:0015920">
    <property type="term" value="P:lipopolysaccharide transport"/>
    <property type="evidence" value="ECO:0007669"/>
    <property type="project" value="TreeGrafter"/>
</dbReference>
<sequence>MRLKPRTYQLYVWQEVFRVSLVSLFIFLGFYLVIDFFERLGDFLKFGKPFYLFGRYVFWKNLVNLYEVFPFVVGLSGVLTLFIWAKTNELMGFLSLGVAKGVLLRETGKALLGIGILGGVFLNLVLPYATFNALYTWEYKIAGKKKQQVVFGDQIFFTGDDCYLIAKPLEPKGEYLGEITVVVYDKDKRVLSLLWAASGYYSQGRWVLKEVVQQRREKGFSPEFLPQASYRFSFEPDTLTTVKKPVYFLSIPELIERARFLAKINSPYQEVVAELFLKGFYLFVPFLLAVFSVFAFLKFFVPNDWKKGAFLGIGLFFLNLVYFLFFQTLLRKGFMLGIPALVVWGLAGLFWYFWQAYLVFLKKSGKN</sequence>
<dbReference type="InterPro" id="IPR005495">
    <property type="entry name" value="LptG/LptF_permease"/>
</dbReference>
<reference evidence="7 8" key="1">
    <citation type="journal article" date="2015" name="Genome Announc.">
        <title>Genome Sequence of a Sulfate-Reducing Thermophilic Bacterium, Thermodesulfobacterium commune DSM 2178T (Phylum Thermodesulfobacteria).</title>
        <authorList>
            <person name="Bhatnagar S."/>
            <person name="Badger J.H."/>
            <person name="Madupu R."/>
            <person name="Khouri H.M."/>
            <person name="O'Connor E.M."/>
            <person name="Robb F.T."/>
            <person name="Ward N.L."/>
            <person name="Eisen J.A."/>
        </authorList>
    </citation>
    <scope>NUCLEOTIDE SEQUENCE [LARGE SCALE GENOMIC DNA]</scope>
    <source>
        <strain evidence="7 8">DSM 2178</strain>
    </source>
</reference>
<dbReference type="RefSeq" id="WP_038062971.1">
    <property type="nucleotide sequence ID" value="NZ_CP008796.1"/>
</dbReference>
<evidence type="ECO:0008006" key="9">
    <source>
        <dbReference type="Google" id="ProtNLM"/>
    </source>
</evidence>
<proteinExistence type="predicted"/>
<dbReference type="Proteomes" id="UP000028481">
    <property type="component" value="Chromosome"/>
</dbReference>
<dbReference type="Pfam" id="PF03739">
    <property type="entry name" value="LptF_LptG"/>
    <property type="match status" value="1"/>
</dbReference>
<feature type="transmembrane region" description="Helical" evidence="6">
    <location>
        <begin position="110"/>
        <end position="129"/>
    </location>
</feature>
<feature type="transmembrane region" description="Helical" evidence="6">
    <location>
        <begin position="68"/>
        <end position="85"/>
    </location>
</feature>
<keyword evidence="2" id="KW-1003">Cell membrane</keyword>
<feature type="transmembrane region" description="Helical" evidence="6">
    <location>
        <begin position="336"/>
        <end position="360"/>
    </location>
</feature>
<dbReference type="STRING" id="289377.HL41_00160"/>
<feature type="transmembrane region" description="Helical" evidence="6">
    <location>
        <begin position="308"/>
        <end position="330"/>
    </location>
</feature>
<gene>
    <name evidence="7" type="ORF">HL41_00160</name>
</gene>